<gene>
    <name evidence="1" type="ORF">ASD8599_01726</name>
</gene>
<dbReference type="RefSeq" id="WP_108828119.1">
    <property type="nucleotide sequence ID" value="NZ_OMOR01000001.1"/>
</dbReference>
<proteinExistence type="predicted"/>
<dbReference type="EMBL" id="OMOR01000001">
    <property type="protein sequence ID" value="SPH20985.1"/>
    <property type="molecule type" value="Genomic_DNA"/>
</dbReference>
<sequence length="111" mass="12445">MSTFTVTKNPEFTTDVEVMQPTGNGHDKKILRTRFRVVPNSEANEFDLSTFEGTQAYLDHIVITFENLVDENKDPMICDANLRSDLMDLPYIQNALVSAYTSALVGAKRGN</sequence>
<accession>A0A2R8BD24</accession>
<dbReference type="Proteomes" id="UP000244880">
    <property type="component" value="Unassembled WGS sequence"/>
</dbReference>
<keyword evidence="2" id="KW-1185">Reference proteome</keyword>
<protein>
    <recommendedName>
        <fullName evidence="3">Phage tail assembly protein</fullName>
    </recommendedName>
</protein>
<evidence type="ECO:0008006" key="3">
    <source>
        <dbReference type="Google" id="ProtNLM"/>
    </source>
</evidence>
<name>A0A2R8BD24_9RHOB</name>
<dbReference type="AlphaFoldDB" id="A0A2R8BD24"/>
<evidence type="ECO:0000313" key="1">
    <source>
        <dbReference type="EMBL" id="SPH20985.1"/>
    </source>
</evidence>
<reference evidence="1 2" key="1">
    <citation type="submission" date="2018-03" db="EMBL/GenBank/DDBJ databases">
        <authorList>
            <person name="Keele B.F."/>
        </authorList>
    </citation>
    <scope>NUCLEOTIDE SEQUENCE [LARGE SCALE GENOMIC DNA]</scope>
    <source>
        <strain evidence="1 2">CECT 8599</strain>
    </source>
</reference>
<dbReference type="OrthoDB" id="7743875at2"/>
<organism evidence="1 2">
    <name type="scientific">Ascidiaceihabitans donghaensis</name>
    <dbReference type="NCBI Taxonomy" id="1510460"/>
    <lineage>
        <taxon>Bacteria</taxon>
        <taxon>Pseudomonadati</taxon>
        <taxon>Pseudomonadota</taxon>
        <taxon>Alphaproteobacteria</taxon>
        <taxon>Rhodobacterales</taxon>
        <taxon>Paracoccaceae</taxon>
        <taxon>Ascidiaceihabitans</taxon>
    </lineage>
</organism>
<evidence type="ECO:0000313" key="2">
    <source>
        <dbReference type="Proteomes" id="UP000244880"/>
    </source>
</evidence>